<reference evidence="3" key="1">
    <citation type="submission" date="2015-11" db="EMBL/GenBank/DDBJ databases">
        <title>De novo transcriptome assembly of four potential Pierce s Disease insect vectors from Arizona vineyards.</title>
        <authorList>
            <person name="Tassone E.E."/>
        </authorList>
    </citation>
    <scope>NUCLEOTIDE SEQUENCE</scope>
</reference>
<dbReference type="AlphaFoldDB" id="A0A1B6IZQ9"/>
<feature type="compositionally biased region" description="Acidic residues" evidence="1">
    <location>
        <begin position="84"/>
        <end position="94"/>
    </location>
</feature>
<gene>
    <name evidence="3" type="ORF">g.58615</name>
</gene>
<organism evidence="3">
    <name type="scientific">Homalodisca liturata</name>
    <dbReference type="NCBI Taxonomy" id="320908"/>
    <lineage>
        <taxon>Eukaryota</taxon>
        <taxon>Metazoa</taxon>
        <taxon>Ecdysozoa</taxon>
        <taxon>Arthropoda</taxon>
        <taxon>Hexapoda</taxon>
        <taxon>Insecta</taxon>
        <taxon>Pterygota</taxon>
        <taxon>Neoptera</taxon>
        <taxon>Paraneoptera</taxon>
        <taxon>Hemiptera</taxon>
        <taxon>Auchenorrhyncha</taxon>
        <taxon>Membracoidea</taxon>
        <taxon>Cicadellidae</taxon>
        <taxon>Cicadellinae</taxon>
        <taxon>Proconiini</taxon>
        <taxon>Homalodisca</taxon>
    </lineage>
</organism>
<evidence type="ECO:0000313" key="3">
    <source>
        <dbReference type="EMBL" id="JAS92413.1"/>
    </source>
</evidence>
<evidence type="ECO:0000256" key="1">
    <source>
        <dbReference type="SAM" id="MobiDB-lite"/>
    </source>
</evidence>
<keyword evidence="2" id="KW-1133">Transmembrane helix</keyword>
<dbReference type="EMBL" id="GECU01015293">
    <property type="protein sequence ID" value="JAS92413.1"/>
    <property type="molecule type" value="Transcribed_RNA"/>
</dbReference>
<protein>
    <submittedName>
        <fullName evidence="3">Uncharacterized protein</fullName>
    </submittedName>
</protein>
<feature type="region of interest" description="Disordered" evidence="1">
    <location>
        <begin position="75"/>
        <end position="94"/>
    </location>
</feature>
<keyword evidence="2" id="KW-0472">Membrane</keyword>
<feature type="transmembrane region" description="Helical" evidence="2">
    <location>
        <begin position="44"/>
        <end position="62"/>
    </location>
</feature>
<keyword evidence="2" id="KW-0812">Transmembrane</keyword>
<feature type="transmembrane region" description="Helical" evidence="2">
    <location>
        <begin position="12"/>
        <end position="32"/>
    </location>
</feature>
<name>A0A1B6IZQ9_9HEMI</name>
<proteinExistence type="predicted"/>
<accession>A0A1B6IZQ9</accession>
<sequence>PILPMVFFKKYSIKSVNIIIFLISIILLRRIYKSKRNNMKLFNRWPPSAIFLVLVLVGTRIFPRSFEEDQNKSDAMYTLPPDEIPNEEEREEEELEEWDVEALNNLDFDEVGKLGEVELMEAYINGTTE</sequence>
<evidence type="ECO:0000256" key="2">
    <source>
        <dbReference type="SAM" id="Phobius"/>
    </source>
</evidence>
<feature type="non-terminal residue" evidence="3">
    <location>
        <position position="129"/>
    </location>
</feature>
<feature type="non-terminal residue" evidence="3">
    <location>
        <position position="1"/>
    </location>
</feature>